<dbReference type="PANTHER" id="PTHR30055">
    <property type="entry name" value="HTH-TYPE TRANSCRIPTIONAL REGULATOR RUTR"/>
    <property type="match status" value="1"/>
</dbReference>
<comment type="caution">
    <text evidence="6">The sequence shown here is derived from an EMBL/GenBank/DDBJ whole genome shotgun (WGS) entry which is preliminary data.</text>
</comment>
<evidence type="ECO:0000259" key="5">
    <source>
        <dbReference type="PROSITE" id="PS50977"/>
    </source>
</evidence>
<dbReference type="SUPFAM" id="SSF46689">
    <property type="entry name" value="Homeodomain-like"/>
    <property type="match status" value="1"/>
</dbReference>
<accession>A0A7X6QYN4</accession>
<proteinExistence type="predicted"/>
<dbReference type="InterPro" id="IPR001647">
    <property type="entry name" value="HTH_TetR"/>
</dbReference>
<dbReference type="InterPro" id="IPR009057">
    <property type="entry name" value="Homeodomain-like_sf"/>
</dbReference>
<dbReference type="Gene3D" id="1.10.357.10">
    <property type="entry name" value="Tetracycline Repressor, domain 2"/>
    <property type="match status" value="1"/>
</dbReference>
<sequence>MAETRRARPMSREDRRAAIAEATVPLLEQHGATVTTRQIAEAAGVAEGTLFKAFADKRELMMAAASRVFDARAAVREIDAMPRQDDLAGELTAVVQLLNSTAQRIRRIMLAVHALAVAESRGGVPPPPHDPSAGDARSRAFQELNDALARRFDPFREHLRIAPEVLARLLLATVMGRIPPGVPEDDLTVDLLVDVLLHGAAA</sequence>
<keyword evidence="7" id="KW-1185">Reference proteome</keyword>
<keyword evidence="2 4" id="KW-0238">DNA-binding</keyword>
<evidence type="ECO:0000313" key="6">
    <source>
        <dbReference type="EMBL" id="NKY22327.1"/>
    </source>
</evidence>
<keyword evidence="1" id="KW-0805">Transcription regulation</keyword>
<evidence type="ECO:0000256" key="3">
    <source>
        <dbReference type="ARBA" id="ARBA00023163"/>
    </source>
</evidence>
<name>A0A7X6QYN4_9CELL</name>
<dbReference type="PROSITE" id="PS50977">
    <property type="entry name" value="HTH_TETR_2"/>
    <property type="match status" value="1"/>
</dbReference>
<dbReference type="EMBL" id="JAAXOX010000002">
    <property type="protein sequence ID" value="NKY22327.1"/>
    <property type="molecule type" value="Genomic_DNA"/>
</dbReference>
<dbReference type="AlphaFoldDB" id="A0A7X6QYN4"/>
<dbReference type="PRINTS" id="PR00455">
    <property type="entry name" value="HTHTETR"/>
</dbReference>
<evidence type="ECO:0000256" key="4">
    <source>
        <dbReference type="PROSITE-ProRule" id="PRU00335"/>
    </source>
</evidence>
<reference evidence="6 7" key="1">
    <citation type="submission" date="2020-04" db="EMBL/GenBank/DDBJ databases">
        <title>MicrobeNet Type strains.</title>
        <authorList>
            <person name="Nicholson A.C."/>
        </authorList>
    </citation>
    <scope>NUCLEOTIDE SEQUENCE [LARGE SCALE GENOMIC DNA]</scope>
    <source>
        <strain evidence="6 7">ATCC BAA-788</strain>
    </source>
</reference>
<evidence type="ECO:0000256" key="1">
    <source>
        <dbReference type="ARBA" id="ARBA00023015"/>
    </source>
</evidence>
<feature type="domain" description="HTH tetR-type" evidence="5">
    <location>
        <begin position="13"/>
        <end position="72"/>
    </location>
</feature>
<dbReference type="Pfam" id="PF00440">
    <property type="entry name" value="TetR_N"/>
    <property type="match status" value="1"/>
</dbReference>
<protein>
    <submittedName>
        <fullName evidence="6">TetR/AcrR family transcriptional regulator</fullName>
    </submittedName>
</protein>
<keyword evidence="3" id="KW-0804">Transcription</keyword>
<gene>
    <name evidence="6" type="ORF">HGA03_06560</name>
</gene>
<evidence type="ECO:0000256" key="2">
    <source>
        <dbReference type="ARBA" id="ARBA00023125"/>
    </source>
</evidence>
<dbReference type="InterPro" id="IPR050109">
    <property type="entry name" value="HTH-type_TetR-like_transc_reg"/>
</dbReference>
<dbReference type="Proteomes" id="UP000581206">
    <property type="component" value="Unassembled WGS sequence"/>
</dbReference>
<dbReference type="PANTHER" id="PTHR30055:SF234">
    <property type="entry name" value="HTH-TYPE TRANSCRIPTIONAL REGULATOR BETI"/>
    <property type="match status" value="1"/>
</dbReference>
<dbReference type="RefSeq" id="WP_168629423.1">
    <property type="nucleotide sequence ID" value="NZ_BONL01000012.1"/>
</dbReference>
<dbReference type="GO" id="GO:0003700">
    <property type="term" value="F:DNA-binding transcription factor activity"/>
    <property type="evidence" value="ECO:0007669"/>
    <property type="project" value="TreeGrafter"/>
</dbReference>
<feature type="DNA-binding region" description="H-T-H motif" evidence="4">
    <location>
        <begin position="35"/>
        <end position="54"/>
    </location>
</feature>
<dbReference type="GO" id="GO:0000976">
    <property type="term" value="F:transcription cis-regulatory region binding"/>
    <property type="evidence" value="ECO:0007669"/>
    <property type="project" value="TreeGrafter"/>
</dbReference>
<organism evidence="6 7">
    <name type="scientific">Cellulomonas denverensis</name>
    <dbReference type="NCBI Taxonomy" id="264297"/>
    <lineage>
        <taxon>Bacteria</taxon>
        <taxon>Bacillati</taxon>
        <taxon>Actinomycetota</taxon>
        <taxon>Actinomycetes</taxon>
        <taxon>Micrococcales</taxon>
        <taxon>Cellulomonadaceae</taxon>
        <taxon>Cellulomonas</taxon>
    </lineage>
</organism>
<evidence type="ECO:0000313" key="7">
    <source>
        <dbReference type="Proteomes" id="UP000581206"/>
    </source>
</evidence>